<gene>
    <name evidence="1" type="ORF">GIL414_LOCUS26787</name>
</gene>
<feature type="non-terminal residue" evidence="1">
    <location>
        <position position="104"/>
    </location>
</feature>
<name>A0A8S2UAM5_9BILA</name>
<dbReference type="Proteomes" id="UP000681720">
    <property type="component" value="Unassembled WGS sequence"/>
</dbReference>
<evidence type="ECO:0000313" key="1">
    <source>
        <dbReference type="EMBL" id="CAF4323291.1"/>
    </source>
</evidence>
<comment type="caution">
    <text evidence="1">The sequence shown here is derived from an EMBL/GenBank/DDBJ whole genome shotgun (WGS) entry which is preliminary data.</text>
</comment>
<reference evidence="1" key="1">
    <citation type="submission" date="2021-02" db="EMBL/GenBank/DDBJ databases">
        <authorList>
            <person name="Nowell W R."/>
        </authorList>
    </citation>
    <scope>NUCLEOTIDE SEQUENCE</scope>
</reference>
<sequence length="104" mass="12111">VVDHIELTSSLSYHKLSIFYEKIKEILMNQIQSNTIIERFILNSFGYHLLLFFNDENAPLTRSANDLLRSLKLRQGLPALMFDLSQAIEENDLVKIRSIFKTQP</sequence>
<proteinExistence type="predicted"/>
<feature type="non-terminal residue" evidence="1">
    <location>
        <position position="1"/>
    </location>
</feature>
<dbReference type="EMBL" id="CAJOBJ010040388">
    <property type="protein sequence ID" value="CAF4323291.1"/>
    <property type="molecule type" value="Genomic_DNA"/>
</dbReference>
<protein>
    <submittedName>
        <fullName evidence="1">Uncharacterized protein</fullName>
    </submittedName>
</protein>
<accession>A0A8S2UAM5</accession>
<dbReference type="AlphaFoldDB" id="A0A8S2UAM5"/>
<evidence type="ECO:0000313" key="2">
    <source>
        <dbReference type="Proteomes" id="UP000681720"/>
    </source>
</evidence>
<organism evidence="1 2">
    <name type="scientific">Rotaria magnacalcarata</name>
    <dbReference type="NCBI Taxonomy" id="392030"/>
    <lineage>
        <taxon>Eukaryota</taxon>
        <taxon>Metazoa</taxon>
        <taxon>Spiralia</taxon>
        <taxon>Gnathifera</taxon>
        <taxon>Rotifera</taxon>
        <taxon>Eurotatoria</taxon>
        <taxon>Bdelloidea</taxon>
        <taxon>Philodinida</taxon>
        <taxon>Philodinidae</taxon>
        <taxon>Rotaria</taxon>
    </lineage>
</organism>